<evidence type="ECO:0000256" key="6">
    <source>
        <dbReference type="ARBA" id="ARBA00022846"/>
    </source>
</evidence>
<dbReference type="InterPro" id="IPR000048">
    <property type="entry name" value="IQ_motif_EF-hand-BS"/>
</dbReference>
<dbReference type="Pfam" id="PF00612">
    <property type="entry name" value="IQ"/>
    <property type="match status" value="1"/>
</dbReference>
<dbReference type="EMBL" id="JAWDJR010000005">
    <property type="protein sequence ID" value="KAK9974795.1"/>
    <property type="molecule type" value="Genomic_DNA"/>
</dbReference>
<protein>
    <recommendedName>
        <fullName evidence="4">Dynein regulatory complex protein 10</fullName>
    </recommendedName>
    <alternativeName>
        <fullName evidence="10">IQ domain-containing protein D</fullName>
    </alternativeName>
</protein>
<evidence type="ECO:0000256" key="3">
    <source>
        <dbReference type="ARBA" id="ARBA00009071"/>
    </source>
</evidence>
<dbReference type="AlphaFoldDB" id="A0AAW2AM42"/>
<feature type="compositionally biased region" description="Basic and acidic residues" evidence="12">
    <location>
        <begin position="246"/>
        <end position="263"/>
    </location>
</feature>
<evidence type="ECO:0000313" key="13">
    <source>
        <dbReference type="EMBL" id="KAK9974795.1"/>
    </source>
</evidence>
<name>A0AAW2AM42_CULAL</name>
<dbReference type="PANTHER" id="PTHR31598">
    <property type="entry name" value="IQ DOMAIN-CONTAINING PROTEIN D"/>
    <property type="match status" value="1"/>
</dbReference>
<evidence type="ECO:0000256" key="12">
    <source>
        <dbReference type="SAM" id="MobiDB-lite"/>
    </source>
</evidence>
<evidence type="ECO:0000256" key="8">
    <source>
        <dbReference type="ARBA" id="ARBA00023212"/>
    </source>
</evidence>
<feature type="region of interest" description="Disordered" evidence="12">
    <location>
        <begin position="244"/>
        <end position="266"/>
    </location>
</feature>
<comment type="subcellular location">
    <subcellularLocation>
        <location evidence="2">Cytoplasm</location>
        <location evidence="2">Cytoskeleton</location>
        <location evidence="2">Flagellum axoneme</location>
    </subcellularLocation>
</comment>
<reference evidence="13 14" key="1">
    <citation type="submission" date="2024-05" db="EMBL/GenBank/DDBJ databases">
        <title>A high-quality chromosomal-level genome assembly of Topmouth culter (Culter alburnus).</title>
        <authorList>
            <person name="Zhao H."/>
        </authorList>
    </citation>
    <scope>NUCLEOTIDE SEQUENCE [LARGE SCALE GENOMIC DNA]</scope>
    <source>
        <strain evidence="13">CATC2023</strain>
        <tissue evidence="13">Muscle</tissue>
    </source>
</reference>
<organism evidence="13 14">
    <name type="scientific">Culter alburnus</name>
    <name type="common">Topmouth culter</name>
    <dbReference type="NCBI Taxonomy" id="194366"/>
    <lineage>
        <taxon>Eukaryota</taxon>
        <taxon>Metazoa</taxon>
        <taxon>Chordata</taxon>
        <taxon>Craniata</taxon>
        <taxon>Vertebrata</taxon>
        <taxon>Euteleostomi</taxon>
        <taxon>Actinopterygii</taxon>
        <taxon>Neopterygii</taxon>
        <taxon>Teleostei</taxon>
        <taxon>Ostariophysi</taxon>
        <taxon>Cypriniformes</taxon>
        <taxon>Xenocyprididae</taxon>
        <taxon>Xenocypridinae</taxon>
        <taxon>Culter</taxon>
    </lineage>
</organism>
<keyword evidence="9" id="KW-0966">Cell projection</keyword>
<feature type="region of interest" description="Disordered" evidence="12">
    <location>
        <begin position="390"/>
        <end position="410"/>
    </location>
</feature>
<dbReference type="Gene3D" id="1.20.5.190">
    <property type="match status" value="1"/>
</dbReference>
<dbReference type="PROSITE" id="PS50096">
    <property type="entry name" value="IQ"/>
    <property type="match status" value="1"/>
</dbReference>
<keyword evidence="7" id="KW-0969">Cilium</keyword>
<evidence type="ECO:0000256" key="4">
    <source>
        <dbReference type="ARBA" id="ARBA00021752"/>
    </source>
</evidence>
<dbReference type="CDD" id="cd23767">
    <property type="entry name" value="IQCD"/>
    <property type="match status" value="1"/>
</dbReference>
<keyword evidence="8" id="KW-0206">Cytoskeleton</keyword>
<feature type="region of interest" description="Disordered" evidence="12">
    <location>
        <begin position="354"/>
        <end position="374"/>
    </location>
</feature>
<dbReference type="InterPro" id="IPR042815">
    <property type="entry name" value="DRC10"/>
</dbReference>
<evidence type="ECO:0000256" key="10">
    <source>
        <dbReference type="ARBA" id="ARBA00032180"/>
    </source>
</evidence>
<evidence type="ECO:0000256" key="11">
    <source>
        <dbReference type="ARBA" id="ARBA00046836"/>
    </source>
</evidence>
<evidence type="ECO:0000256" key="5">
    <source>
        <dbReference type="ARBA" id="ARBA00022490"/>
    </source>
</evidence>
<dbReference type="PANTHER" id="PTHR31598:SF1">
    <property type="entry name" value="DYNEIN REGULATORY COMPLEX PROTEIN 10"/>
    <property type="match status" value="1"/>
</dbReference>
<dbReference type="Proteomes" id="UP001479290">
    <property type="component" value="Unassembled WGS sequence"/>
</dbReference>
<evidence type="ECO:0000313" key="14">
    <source>
        <dbReference type="Proteomes" id="UP001479290"/>
    </source>
</evidence>
<evidence type="ECO:0000256" key="9">
    <source>
        <dbReference type="ARBA" id="ARBA00023273"/>
    </source>
</evidence>
<dbReference type="SMART" id="SM00015">
    <property type="entry name" value="IQ"/>
    <property type="match status" value="1"/>
</dbReference>
<keyword evidence="6" id="KW-0282">Flagellum</keyword>
<evidence type="ECO:0000256" key="1">
    <source>
        <dbReference type="ARBA" id="ARBA00003029"/>
    </source>
</evidence>
<comment type="subunit">
    <text evidence="11">Component of the nexin-dynein regulatory complex (N-DRC). Interacts with CFAP52.</text>
</comment>
<keyword evidence="14" id="KW-1185">Reference proteome</keyword>
<evidence type="ECO:0000256" key="2">
    <source>
        <dbReference type="ARBA" id="ARBA00004611"/>
    </source>
</evidence>
<comment type="function">
    <text evidence="1">Component of the nexin-dynein regulatory complex (N-DRC), a key regulator of ciliary/flagellar motility which maintains the alignment and integrity of the distal axoneme and regulates microtubule sliding in motile axonemes.</text>
</comment>
<feature type="compositionally biased region" description="Basic and acidic residues" evidence="12">
    <location>
        <begin position="354"/>
        <end position="371"/>
    </location>
</feature>
<sequence>MMGSKSDDLPLEQRLSDASTIPNKTKADLLKTINPSRKTLSSREAKLILGVLDECINQIEIASLLRTLLNCPEAFLPSLGEEVVRALKEHQRLEEKYQAMVLDGSEQKEQLSKSAKAVQDSFRNIVRLLRATPTAREVLKGIEANTGGEIISQKLRDGLCELREVVLERLLTTPAEERELREMMLEVSLRHSANQELIDSLDKEVATAIKAKDTEISMLNNEVHQLRRSLHQMENGLEEFVVRTQQDAEKQSQSDKKTSEGKRARLQQEANQLRAQLNNVIAANRERELELRKKKYKEETEIENLIQKYDAEMGEKQTELEEMTRMHEKDKTELKELEELFAVMDLEYSQIMEERREAQEKREQQEKEREMQSQAATIIQAHWRGFCVRKAKKASAKPKKGKKGKGKKGK</sequence>
<proteinExistence type="inferred from homology"/>
<accession>A0AAW2AM42</accession>
<comment type="similarity">
    <text evidence="3">Belongs to the DRC10 family.</text>
</comment>
<keyword evidence="5" id="KW-0963">Cytoplasm</keyword>
<evidence type="ECO:0000256" key="7">
    <source>
        <dbReference type="ARBA" id="ARBA00023069"/>
    </source>
</evidence>
<gene>
    <name evidence="13" type="ORF">ABG768_022869</name>
</gene>
<comment type="caution">
    <text evidence="13">The sequence shown here is derived from an EMBL/GenBank/DDBJ whole genome shotgun (WGS) entry which is preliminary data.</text>
</comment>